<proteinExistence type="inferred from homology"/>
<dbReference type="PROSITE" id="PS51257">
    <property type="entry name" value="PROKAR_LIPOPROTEIN"/>
    <property type="match status" value="1"/>
</dbReference>
<comment type="similarity">
    <text evidence="2">Belongs to the SusD family.</text>
</comment>
<feature type="domain" description="SusD-like N-terminal" evidence="8">
    <location>
        <begin position="24"/>
        <end position="243"/>
    </location>
</feature>
<evidence type="ECO:0000256" key="2">
    <source>
        <dbReference type="ARBA" id="ARBA00006275"/>
    </source>
</evidence>
<evidence type="ECO:0000256" key="5">
    <source>
        <dbReference type="ARBA" id="ARBA00023237"/>
    </source>
</evidence>
<evidence type="ECO:0000313" key="9">
    <source>
        <dbReference type="EMBL" id="MDE8694770.1"/>
    </source>
</evidence>
<dbReference type="EMBL" id="JARFID010000009">
    <property type="protein sequence ID" value="MDE8694770.1"/>
    <property type="molecule type" value="Genomic_DNA"/>
</dbReference>
<feature type="compositionally biased region" description="Polar residues" evidence="6">
    <location>
        <begin position="583"/>
        <end position="599"/>
    </location>
</feature>
<dbReference type="Gene3D" id="1.25.40.390">
    <property type="match status" value="1"/>
</dbReference>
<evidence type="ECO:0000259" key="7">
    <source>
        <dbReference type="Pfam" id="PF07980"/>
    </source>
</evidence>
<evidence type="ECO:0000313" key="10">
    <source>
        <dbReference type="Proteomes" id="UP001221924"/>
    </source>
</evidence>
<dbReference type="GO" id="GO:0009279">
    <property type="term" value="C:cell outer membrane"/>
    <property type="evidence" value="ECO:0007669"/>
    <property type="project" value="UniProtKB-SubCell"/>
</dbReference>
<comment type="subcellular location">
    <subcellularLocation>
        <location evidence="1">Cell outer membrane</location>
    </subcellularLocation>
</comment>
<protein>
    <submittedName>
        <fullName evidence="9">RagB/SusD family nutrient uptake outer membrane protein</fullName>
    </submittedName>
</protein>
<reference evidence="9" key="1">
    <citation type="submission" date="2023-03" db="EMBL/GenBank/DDBJ databases">
        <title>DFI Biobank Strains.</title>
        <authorList>
            <person name="Mostad J."/>
            <person name="Paddock L."/>
            <person name="Medina S."/>
            <person name="Waligurski E."/>
            <person name="Barat B."/>
            <person name="Smith R."/>
            <person name="Burgo V."/>
            <person name="Metcalfe C."/>
            <person name="Woodson C."/>
            <person name="Sundararajan A."/>
            <person name="Ramaswamy R."/>
            <person name="Lin H."/>
            <person name="Pamer E.G."/>
        </authorList>
    </citation>
    <scope>NUCLEOTIDE SEQUENCE</scope>
    <source>
        <strain evidence="9">DFI.9.5</strain>
    </source>
</reference>
<gene>
    <name evidence="9" type="ORF">PZH42_11725</name>
</gene>
<dbReference type="Proteomes" id="UP001221924">
    <property type="component" value="Unassembled WGS sequence"/>
</dbReference>
<dbReference type="InterPro" id="IPR012944">
    <property type="entry name" value="SusD_RagB_dom"/>
</dbReference>
<evidence type="ECO:0000256" key="3">
    <source>
        <dbReference type="ARBA" id="ARBA00022729"/>
    </source>
</evidence>
<evidence type="ECO:0000256" key="4">
    <source>
        <dbReference type="ARBA" id="ARBA00023136"/>
    </source>
</evidence>
<keyword evidence="3" id="KW-0732">Signal</keyword>
<organism evidence="9 10">
    <name type="scientific">Bacteroides cellulosilyticus</name>
    <dbReference type="NCBI Taxonomy" id="246787"/>
    <lineage>
        <taxon>Bacteria</taxon>
        <taxon>Pseudomonadati</taxon>
        <taxon>Bacteroidota</taxon>
        <taxon>Bacteroidia</taxon>
        <taxon>Bacteroidales</taxon>
        <taxon>Bacteroidaceae</taxon>
        <taxon>Bacteroides</taxon>
    </lineage>
</organism>
<feature type="domain" description="RagB/SusD" evidence="7">
    <location>
        <begin position="331"/>
        <end position="588"/>
    </location>
</feature>
<dbReference type="RefSeq" id="WP_149933703.1">
    <property type="nucleotide sequence ID" value="NZ_CAXKYC010000010.1"/>
</dbReference>
<keyword evidence="4" id="KW-0472">Membrane</keyword>
<dbReference type="SUPFAM" id="SSF48452">
    <property type="entry name" value="TPR-like"/>
    <property type="match status" value="1"/>
</dbReference>
<dbReference type="AlphaFoldDB" id="A0AAW6LYQ4"/>
<dbReference type="InterPro" id="IPR033985">
    <property type="entry name" value="SusD-like_N"/>
</dbReference>
<dbReference type="Pfam" id="PF14322">
    <property type="entry name" value="SusD-like_3"/>
    <property type="match status" value="1"/>
</dbReference>
<comment type="caution">
    <text evidence="9">The sequence shown here is derived from an EMBL/GenBank/DDBJ whole genome shotgun (WGS) entry which is preliminary data.</text>
</comment>
<dbReference type="Pfam" id="PF07980">
    <property type="entry name" value="SusD_RagB"/>
    <property type="match status" value="1"/>
</dbReference>
<accession>A0AAW6LYQ4</accession>
<sequence length="609" mass="70162">MNTKKIIKYIAVALLAYGTSSCSDFLEKEVDLTLSEEQVFRSYENTRGFLANIYTYLPDAFVGYTDGQFRSASRDCMTDNALGWWSVLYYGSVLTDGYSAINHPFANDFWPKNSRAIRASNLFLKNVREEVVGNYDKTGDDNHLYDRYVAEAKLLRAIFHFDMSSWFGDIIIAGDDEEGVPIVFQQNDPRMNVPRNKCADVMKWVADQCDLVKDVLPFRYSNENENWGRVNGAAAYALKARALLYRASPLNNPTNNIEWWKEAAEAARAFITKNNQQTKPYKLYRTSDNDPTQNYYQCFVTTPYFNDEYILTRSVWTTHTVEDYLAPAGFTNSSGRTNPTQNLVDSYETINGLPIDQDSSYDPQNPYANRDPRLEQTILHQGSIWGDKLNEEERAIDVSYPSGADYETQNGGTLTGYYTKKYLNNMSFKSPSNYNHVCPIFRFGEVLLNAAEAVNEAYGPSEAYQYINELRDRVGMPAYSGMNQEQLRERIRNERRIELCFEDHRFFDERRWKLFENQTPTSEKNLPYYKQVYNLYGVTVTNPENAVYTYGSARNYPSRTFNTPKNYYFPIPDAETKRLPRLGQNQGWELNTSTGGSENDSNEEETPAE</sequence>
<dbReference type="InterPro" id="IPR011990">
    <property type="entry name" value="TPR-like_helical_dom_sf"/>
</dbReference>
<keyword evidence="5" id="KW-0998">Cell outer membrane</keyword>
<feature type="region of interest" description="Disordered" evidence="6">
    <location>
        <begin position="580"/>
        <end position="609"/>
    </location>
</feature>
<evidence type="ECO:0000256" key="1">
    <source>
        <dbReference type="ARBA" id="ARBA00004442"/>
    </source>
</evidence>
<evidence type="ECO:0000259" key="8">
    <source>
        <dbReference type="Pfam" id="PF14322"/>
    </source>
</evidence>
<evidence type="ECO:0000256" key="6">
    <source>
        <dbReference type="SAM" id="MobiDB-lite"/>
    </source>
</evidence>
<name>A0AAW6LYQ4_9BACE</name>
<feature type="compositionally biased region" description="Acidic residues" evidence="6">
    <location>
        <begin position="600"/>
        <end position="609"/>
    </location>
</feature>